<proteinExistence type="predicted"/>
<accession>A0ABY0U5E7</accession>
<evidence type="ECO:0000256" key="1">
    <source>
        <dbReference type="SAM" id="SignalP"/>
    </source>
</evidence>
<sequence>MKLRRRYAMAVKRQSLALALLCTALAAPGAWAENCRVSLSRSSIDYGAIRREALAESHQRLLATRSLHLDVVCTEPASMGLRFIGVAADGQGFRFGRQGRYRLTLRQARLDGHAVGWMAAHLPGEPAGGQLMPGQTLMARVAGMPMIGRRLTAQVDIHADLPADALDVRSETRLEGEGSFELISSVAPLSR</sequence>
<keyword evidence="1" id="KW-0732">Signal</keyword>
<protein>
    <recommendedName>
        <fullName evidence="4">DUF1120 domain-containing protein</fullName>
    </recommendedName>
</protein>
<evidence type="ECO:0000313" key="3">
    <source>
        <dbReference type="Proteomes" id="UP000183126"/>
    </source>
</evidence>
<feature type="signal peptide" evidence="1">
    <location>
        <begin position="1"/>
        <end position="32"/>
    </location>
</feature>
<dbReference type="EMBL" id="LT629760">
    <property type="protein sequence ID" value="SDS00148.1"/>
    <property type="molecule type" value="Genomic_DNA"/>
</dbReference>
<name>A0ABY0U5E7_9PSED</name>
<evidence type="ECO:0008006" key="4">
    <source>
        <dbReference type="Google" id="ProtNLM"/>
    </source>
</evidence>
<feature type="chain" id="PRO_5047310788" description="DUF1120 domain-containing protein" evidence="1">
    <location>
        <begin position="33"/>
        <end position="191"/>
    </location>
</feature>
<reference evidence="2 3" key="1">
    <citation type="submission" date="2016-10" db="EMBL/GenBank/DDBJ databases">
        <authorList>
            <person name="Varghese N."/>
            <person name="Submissions S."/>
        </authorList>
    </citation>
    <scope>NUCLEOTIDE SEQUENCE [LARGE SCALE GENOMIC DNA]</scope>
    <source>
        <strain evidence="2 3">BS3111</strain>
    </source>
</reference>
<keyword evidence="3" id="KW-1185">Reference proteome</keyword>
<evidence type="ECO:0000313" key="2">
    <source>
        <dbReference type="EMBL" id="SDS00148.1"/>
    </source>
</evidence>
<dbReference type="Proteomes" id="UP000183126">
    <property type="component" value="Chromosome I"/>
</dbReference>
<organism evidence="2 3">
    <name type="scientific">Pseudomonas trivialis</name>
    <dbReference type="NCBI Taxonomy" id="200450"/>
    <lineage>
        <taxon>Bacteria</taxon>
        <taxon>Pseudomonadati</taxon>
        <taxon>Pseudomonadota</taxon>
        <taxon>Gammaproteobacteria</taxon>
        <taxon>Pseudomonadales</taxon>
        <taxon>Pseudomonadaceae</taxon>
        <taxon>Pseudomonas</taxon>
    </lineage>
</organism>
<gene>
    <name evidence="2" type="ORF">SAMN04490205_1146</name>
</gene>